<evidence type="ECO:0000313" key="3">
    <source>
        <dbReference type="Proteomes" id="UP001433268"/>
    </source>
</evidence>
<dbReference type="Proteomes" id="UP001433268">
    <property type="component" value="Unassembled WGS sequence"/>
</dbReference>
<gene>
    <name evidence="2" type="ORF">PG997_010976</name>
</gene>
<evidence type="ECO:0000313" key="2">
    <source>
        <dbReference type="EMBL" id="KAK8070773.1"/>
    </source>
</evidence>
<name>A0ABR1VLP0_9PEZI</name>
<evidence type="ECO:0008006" key="4">
    <source>
        <dbReference type="Google" id="ProtNLM"/>
    </source>
</evidence>
<feature type="compositionally biased region" description="Low complexity" evidence="1">
    <location>
        <begin position="17"/>
        <end position="35"/>
    </location>
</feature>
<feature type="compositionally biased region" description="Basic and acidic residues" evidence="1">
    <location>
        <begin position="96"/>
        <end position="115"/>
    </location>
</feature>
<accession>A0ABR1VLP0</accession>
<dbReference type="RefSeq" id="XP_066664581.1">
    <property type="nucleotide sequence ID" value="XM_066815291.1"/>
</dbReference>
<reference evidence="2 3" key="1">
    <citation type="submission" date="2023-01" db="EMBL/GenBank/DDBJ databases">
        <title>Analysis of 21 Apiospora genomes using comparative genomics revels a genus with tremendous synthesis potential of carbohydrate active enzymes and secondary metabolites.</title>
        <authorList>
            <person name="Sorensen T."/>
        </authorList>
    </citation>
    <scope>NUCLEOTIDE SEQUENCE [LARGE SCALE GENOMIC DNA]</scope>
    <source>
        <strain evidence="2 3">CBS 114990</strain>
    </source>
</reference>
<protein>
    <recommendedName>
        <fullName evidence="4">Succinate dehydrogenase assembly factor 4, mitochondrial</fullName>
    </recommendedName>
</protein>
<comment type="caution">
    <text evidence="2">The sequence shown here is derived from an EMBL/GenBank/DDBJ whole genome shotgun (WGS) entry which is preliminary data.</text>
</comment>
<evidence type="ECO:0000256" key="1">
    <source>
        <dbReference type="SAM" id="MobiDB-lite"/>
    </source>
</evidence>
<keyword evidence="3" id="KW-1185">Reference proteome</keyword>
<sequence length="115" mass="11994">MASRLSLNVALRGAIRTPAAARASATAPSTTTPATWGAPRAPGRDAQGQELCGRGRGQDVAQAQAGQVGAPQPAAVGRGWGSSAKDAGGQKKGKKWDREQEREFQDKEWDNIGNL</sequence>
<feature type="region of interest" description="Disordered" evidence="1">
    <location>
        <begin position="17"/>
        <end position="115"/>
    </location>
</feature>
<organism evidence="2 3">
    <name type="scientific">Apiospora hydei</name>
    <dbReference type="NCBI Taxonomy" id="1337664"/>
    <lineage>
        <taxon>Eukaryota</taxon>
        <taxon>Fungi</taxon>
        <taxon>Dikarya</taxon>
        <taxon>Ascomycota</taxon>
        <taxon>Pezizomycotina</taxon>
        <taxon>Sordariomycetes</taxon>
        <taxon>Xylariomycetidae</taxon>
        <taxon>Amphisphaeriales</taxon>
        <taxon>Apiosporaceae</taxon>
        <taxon>Apiospora</taxon>
    </lineage>
</organism>
<proteinExistence type="predicted"/>
<feature type="compositionally biased region" description="Low complexity" evidence="1">
    <location>
        <begin position="58"/>
        <end position="87"/>
    </location>
</feature>
<dbReference type="GeneID" id="92048351"/>
<dbReference type="EMBL" id="JAQQWN010000008">
    <property type="protein sequence ID" value="KAK8070773.1"/>
    <property type="molecule type" value="Genomic_DNA"/>
</dbReference>